<dbReference type="Proteomes" id="UP000222561">
    <property type="component" value="Segment"/>
</dbReference>
<protein>
    <submittedName>
        <fullName evidence="1">Virion structural protein</fullName>
    </submittedName>
</protein>
<dbReference type="Proteomes" id="UP000225786">
    <property type="component" value="Segment"/>
</dbReference>
<evidence type="ECO:0000313" key="2">
    <source>
        <dbReference type="EMBL" id="AOO11815.1"/>
    </source>
</evidence>
<name>A0A140IEQ1_9CAUD</name>
<dbReference type="EMBL" id="KX349292">
    <property type="protein sequence ID" value="AOO11815.1"/>
    <property type="molecule type" value="Genomic_DNA"/>
</dbReference>
<dbReference type="EMBL" id="KU594607">
    <property type="protein sequence ID" value="AMO43343.1"/>
    <property type="molecule type" value="Genomic_DNA"/>
</dbReference>
<proteinExistence type="predicted"/>
<evidence type="ECO:0000313" key="7">
    <source>
        <dbReference type="Proteomes" id="UP000225786"/>
    </source>
</evidence>
<evidence type="ECO:0000313" key="3">
    <source>
        <dbReference type="EMBL" id="AOO12516.1"/>
    </source>
</evidence>
<evidence type="ECO:0000313" key="1">
    <source>
        <dbReference type="EMBL" id="AMO43343.1"/>
    </source>
</evidence>
<dbReference type="Proteomes" id="UP000225478">
    <property type="component" value="Segment"/>
</dbReference>
<organism evidence="1 7">
    <name type="scientific">Cyanophage S-RIM44</name>
    <dbReference type="NCBI Taxonomy" id="1278485"/>
    <lineage>
        <taxon>Viruses</taxon>
        <taxon>Duplodnaviria</taxon>
        <taxon>Heunggongvirae</taxon>
        <taxon>Uroviricota</taxon>
        <taxon>Caudoviricetes</taxon>
        <taxon>Pantevenvirales</taxon>
        <taxon>Kyanoviridae</taxon>
        <taxon>Vellamovirus</taxon>
        <taxon>Vellamovirus rhodeisland44</taxon>
    </lineage>
</organism>
<sequence length="170" mass="18548">MPNNLKTFDSAGGFSVENTEMINELKDVKNVNSLEIKNSFYASDSSASHYILRGLNTSILSIDDVNTLIELPNTTINFVEAHIIGVNDSGAGHISLRLDAVVSVDSAGSKTAFSTMETIIEDSIPVNQTWNIEPFTGGAANRFSFQTTRIGTTENIKWIAYVKVVSIAWQ</sequence>
<dbReference type="Proteomes" id="UP000225402">
    <property type="component" value="Segment"/>
</dbReference>
<evidence type="ECO:0000313" key="5">
    <source>
        <dbReference type="Proteomes" id="UP000222561"/>
    </source>
</evidence>
<reference evidence="1 7" key="2">
    <citation type="submission" date="2016-01" db="EMBL/GenBank/DDBJ databases">
        <title>The genomic content and context of auxiliary metabolic genes in marine cyanophages.</title>
        <authorList>
            <person name="Marston M.F."/>
            <person name="Martiny J.B.H."/>
            <person name="Crummett L.T."/>
        </authorList>
    </citation>
    <scope>NUCLEOTIDE SEQUENCE [LARGE SCALE GENOMIC DNA]</scope>
    <source>
        <strain evidence="1">W2_07_0710</strain>
    </source>
</reference>
<accession>A0A140IEQ1</accession>
<dbReference type="EMBL" id="KX349295">
    <property type="protein sequence ID" value="AOO12516.1"/>
    <property type="molecule type" value="Genomic_DNA"/>
</dbReference>
<evidence type="ECO:0000313" key="6">
    <source>
        <dbReference type="Proteomes" id="UP000225402"/>
    </source>
</evidence>
<reference evidence="5 6" key="1">
    <citation type="journal article" date="2016" name="Environ. Microbiol.">
        <title>Genomic diversification of marine cyanophages into stable ecotypes.</title>
        <authorList>
            <person name="Marston M.F."/>
            <person name="Martiny J.B."/>
        </authorList>
    </citation>
    <scope>NUCLEOTIDE SEQUENCE [LARGE SCALE GENOMIC DNA]</scope>
    <source>
        <strain evidence="2">Np_05_0604</strain>
        <strain evidence="3">Sn_08_0709</strain>
        <strain evidence="4">W2_10_0709</strain>
    </source>
</reference>
<dbReference type="EMBL" id="KX349297">
    <property type="protein sequence ID" value="AOO12982.1"/>
    <property type="molecule type" value="Genomic_DNA"/>
</dbReference>
<evidence type="ECO:0000313" key="4">
    <source>
        <dbReference type="EMBL" id="AOO12982.1"/>
    </source>
</evidence>
<gene>
    <name evidence="2" type="ORF">Np050604_099</name>
    <name evidence="3" type="ORF">Sn080709_099</name>
    <name evidence="4" type="ORF">W2100709_100</name>
    <name evidence="1" type="ORF">W270710_099</name>
</gene>